<feature type="transmembrane region" description="Helical" evidence="8">
    <location>
        <begin position="32"/>
        <end position="51"/>
    </location>
</feature>
<sequence>MHFPKLTSIYCTSLLAFPLCYVINSISGLSDPFSIAVTGFTVLLALVALMYKVVQMNSFQDPLSYVFAVFSFTSVIDLIIALEEDGYLSGFMEFYLREGEPYLRTTYGIMICYWDSTVNYALYLVMLSAIAQRKNYRNVGLYWLGSLMMSMIVFLPGNMIGKFGSQLRPAFLLNIPYLLLPIWAGLNIFKKPQSLPYCSVEKVVEEQRKWLHQRPLDLGLVMYLFLAVIFTLFRGLVALDCPTDSCFNYLYQYEPYLKDPVGYPKVQMLVYLFYVLPFFCLCIYGLIEPGCTWMLDWTLVFAGAVAQAQFSHIGSSLHQRTPYTYRTPENTWWVFILSNLLYMLGPNLLAYRCLLNPGFFMAPKEGMEDQNDKKHK</sequence>
<comment type="subcellular location">
    <subcellularLocation>
        <location evidence="1">Endomembrane system</location>
        <topology evidence="1">Multi-pass membrane protein</topology>
    </subcellularLocation>
</comment>
<accession>A0A6P7Z8B1</accession>
<keyword evidence="10" id="KW-1185">Reference proteome</keyword>
<keyword evidence="5 7" id="KW-0472">Membrane</keyword>
<evidence type="ECO:0000256" key="4">
    <source>
        <dbReference type="ARBA" id="ARBA00022989"/>
    </source>
</evidence>
<evidence type="ECO:0000313" key="11">
    <source>
        <dbReference type="RefSeq" id="XP_030075602.1"/>
    </source>
</evidence>
<protein>
    <submittedName>
        <fullName evidence="11">Transmembrane 6 superfamily member 2 isoform X1</fullName>
    </submittedName>
</protein>
<dbReference type="PANTHER" id="PTHR14568:SF9">
    <property type="entry name" value="TRANSMEMBRANE 6 SUPERFAMILY MEMBER 2"/>
    <property type="match status" value="1"/>
</dbReference>
<feature type="transmembrane region" description="Helical" evidence="8">
    <location>
        <begin position="102"/>
        <end position="127"/>
    </location>
</feature>
<dbReference type="InterPro" id="IPR033118">
    <property type="entry name" value="EXPERA"/>
</dbReference>
<name>A0A6P7Z8B1_9AMPH</name>
<dbReference type="Proteomes" id="UP000515156">
    <property type="component" value="Chromosome 11"/>
</dbReference>
<evidence type="ECO:0000256" key="3">
    <source>
        <dbReference type="ARBA" id="ARBA00022737"/>
    </source>
</evidence>
<proteinExistence type="inferred from homology"/>
<dbReference type="Pfam" id="PF26083">
    <property type="entry name" value="TM_Tm6sf2"/>
    <property type="match status" value="1"/>
</dbReference>
<feature type="transmembrane region" description="Helical" evidence="8">
    <location>
        <begin position="139"/>
        <end position="159"/>
    </location>
</feature>
<organism evidence="10 11">
    <name type="scientific">Microcaecilia unicolor</name>
    <dbReference type="NCBI Taxonomy" id="1415580"/>
    <lineage>
        <taxon>Eukaryota</taxon>
        <taxon>Metazoa</taxon>
        <taxon>Chordata</taxon>
        <taxon>Craniata</taxon>
        <taxon>Vertebrata</taxon>
        <taxon>Euteleostomi</taxon>
        <taxon>Amphibia</taxon>
        <taxon>Gymnophiona</taxon>
        <taxon>Siphonopidae</taxon>
        <taxon>Microcaecilia</taxon>
    </lineage>
</organism>
<keyword evidence="3" id="KW-0677">Repeat</keyword>
<dbReference type="InterPro" id="IPR047195">
    <property type="entry name" value="TM6SF1-like"/>
</dbReference>
<evidence type="ECO:0000256" key="7">
    <source>
        <dbReference type="PROSITE-ProRule" id="PRU01087"/>
    </source>
</evidence>
<feature type="transmembrane region" description="Helical" evidence="8">
    <location>
        <begin position="171"/>
        <end position="189"/>
    </location>
</feature>
<evidence type="ECO:0000256" key="1">
    <source>
        <dbReference type="ARBA" id="ARBA00004127"/>
    </source>
</evidence>
<comment type="similarity">
    <text evidence="6">Belongs to the TM6SF family.</text>
</comment>
<dbReference type="OrthoDB" id="8181520at2759"/>
<feature type="transmembrane region" description="Helical" evidence="8">
    <location>
        <begin position="268"/>
        <end position="287"/>
    </location>
</feature>
<keyword evidence="4 7" id="KW-1133">Transmembrane helix</keyword>
<evidence type="ECO:0000256" key="8">
    <source>
        <dbReference type="SAM" id="Phobius"/>
    </source>
</evidence>
<dbReference type="GO" id="GO:0005789">
    <property type="term" value="C:endoplasmic reticulum membrane"/>
    <property type="evidence" value="ECO:0007669"/>
    <property type="project" value="TreeGrafter"/>
</dbReference>
<dbReference type="CTD" id="53345"/>
<feature type="transmembrane region" description="Helical" evidence="8">
    <location>
        <begin position="332"/>
        <end position="351"/>
    </location>
</feature>
<dbReference type="FunCoup" id="A0A6P7Z8B1">
    <property type="interactions" value="48"/>
</dbReference>
<dbReference type="GeneID" id="115480818"/>
<dbReference type="GO" id="GO:0055088">
    <property type="term" value="P:lipid homeostasis"/>
    <property type="evidence" value="ECO:0007669"/>
    <property type="project" value="TreeGrafter"/>
</dbReference>
<dbReference type="PANTHER" id="PTHR14568">
    <property type="entry name" value="TRANSMEMBRANE SUPERFAMILY 6 MEMBER 1/2"/>
    <property type="match status" value="1"/>
</dbReference>
<dbReference type="Pfam" id="PF05241">
    <property type="entry name" value="EBP"/>
    <property type="match status" value="1"/>
</dbReference>
<feature type="domain" description="EXPERA" evidence="9">
    <location>
        <begin position="60"/>
        <end position="185"/>
    </location>
</feature>
<reference evidence="11" key="2">
    <citation type="submission" date="2025-08" db="UniProtKB">
        <authorList>
            <consortium name="RefSeq"/>
        </authorList>
    </citation>
    <scope>IDENTIFICATION</scope>
</reference>
<evidence type="ECO:0000256" key="6">
    <source>
        <dbReference type="ARBA" id="ARBA00034760"/>
    </source>
</evidence>
<feature type="transmembrane region" description="Helical" evidence="8">
    <location>
        <begin position="63"/>
        <end position="82"/>
    </location>
</feature>
<feature type="transmembrane region" description="Helical" evidence="8">
    <location>
        <begin position="218"/>
        <end position="239"/>
    </location>
</feature>
<dbReference type="AlphaFoldDB" id="A0A6P7Z8B1"/>
<dbReference type="GO" id="GO:0019216">
    <property type="term" value="P:regulation of lipid metabolic process"/>
    <property type="evidence" value="ECO:0007669"/>
    <property type="project" value="TreeGrafter"/>
</dbReference>
<reference evidence="10" key="1">
    <citation type="submission" date="2024-06" db="UniProtKB">
        <authorList>
            <consortium name="RefSeq"/>
        </authorList>
    </citation>
    <scope>NUCLEOTIDE SEQUENCE [LARGE SCALE GENOMIC DNA]</scope>
</reference>
<feature type="domain" description="EXPERA" evidence="9">
    <location>
        <begin position="216"/>
        <end position="350"/>
    </location>
</feature>
<dbReference type="InterPro" id="IPR059044">
    <property type="entry name" value="TM_Tm6sf1/2"/>
</dbReference>
<dbReference type="CDD" id="cd21106">
    <property type="entry name" value="TM6SF1-like"/>
    <property type="match status" value="1"/>
</dbReference>
<dbReference type="PROSITE" id="PS51751">
    <property type="entry name" value="EXPERA"/>
    <property type="match status" value="2"/>
</dbReference>
<evidence type="ECO:0000259" key="9">
    <source>
        <dbReference type="PROSITE" id="PS51751"/>
    </source>
</evidence>
<dbReference type="InParanoid" id="A0A6P7Z8B1"/>
<dbReference type="RefSeq" id="XP_030075602.1">
    <property type="nucleotide sequence ID" value="XM_030219742.1"/>
</dbReference>
<dbReference type="GO" id="GO:0033116">
    <property type="term" value="C:endoplasmic reticulum-Golgi intermediate compartment membrane"/>
    <property type="evidence" value="ECO:0007669"/>
    <property type="project" value="TreeGrafter"/>
</dbReference>
<gene>
    <name evidence="11" type="primary">TM6SF2</name>
</gene>
<dbReference type="KEGG" id="muo:115480818"/>
<evidence type="ECO:0000256" key="5">
    <source>
        <dbReference type="ARBA" id="ARBA00023136"/>
    </source>
</evidence>
<evidence type="ECO:0000313" key="10">
    <source>
        <dbReference type="Proteomes" id="UP000515156"/>
    </source>
</evidence>
<keyword evidence="2 7" id="KW-0812">Transmembrane</keyword>
<evidence type="ECO:0000256" key="2">
    <source>
        <dbReference type="ARBA" id="ARBA00022692"/>
    </source>
</evidence>